<feature type="region of interest" description="Disordered" evidence="1">
    <location>
        <begin position="29"/>
        <end position="53"/>
    </location>
</feature>
<reference evidence="3" key="1">
    <citation type="submission" date="2022-07" db="EMBL/GenBank/DDBJ databases">
        <title>Phylogenomic reconstructions and comparative analyses of Kickxellomycotina fungi.</title>
        <authorList>
            <person name="Reynolds N.K."/>
            <person name="Stajich J.E."/>
            <person name="Barry K."/>
            <person name="Grigoriev I.V."/>
            <person name="Crous P."/>
            <person name="Smith M.E."/>
        </authorList>
    </citation>
    <scope>NUCLEOTIDE SEQUENCE</scope>
    <source>
        <strain evidence="3">BCRC 34489</strain>
    </source>
</reference>
<dbReference type="Proteomes" id="UP001140172">
    <property type="component" value="Unassembled WGS sequence"/>
</dbReference>
<sequence length="218" mass="22795">MSRFLASILLTLSVFVLILHHSAAAADVDAEDSAPVESSSGPSPTVDAIPSPMPSIEDIATASTVGANLATAVLDNAVPFDNLAANLPEAFSALENQFSDEGFQAMLTSQLGNPHAVEMFQSLIHDPNAINSISALLDDPKIQSSLSVQFVQEYLEPAASVSVTPMQTHESTGVFGGPSLKKNTESESRHSSGATPRRPRALVIGCLLTIALGFLTPV</sequence>
<protein>
    <submittedName>
        <fullName evidence="3">Uncharacterized protein</fullName>
    </submittedName>
</protein>
<organism evidence="3 4">
    <name type="scientific">Coemansia interrupta</name>
    <dbReference type="NCBI Taxonomy" id="1126814"/>
    <lineage>
        <taxon>Eukaryota</taxon>
        <taxon>Fungi</taxon>
        <taxon>Fungi incertae sedis</taxon>
        <taxon>Zoopagomycota</taxon>
        <taxon>Kickxellomycotina</taxon>
        <taxon>Kickxellomycetes</taxon>
        <taxon>Kickxellales</taxon>
        <taxon>Kickxellaceae</taxon>
        <taxon>Coemansia</taxon>
    </lineage>
</organism>
<evidence type="ECO:0000256" key="1">
    <source>
        <dbReference type="SAM" id="MobiDB-lite"/>
    </source>
</evidence>
<feature type="signal peptide" evidence="2">
    <location>
        <begin position="1"/>
        <end position="25"/>
    </location>
</feature>
<comment type="caution">
    <text evidence="3">The sequence shown here is derived from an EMBL/GenBank/DDBJ whole genome shotgun (WGS) entry which is preliminary data.</text>
</comment>
<feature type="chain" id="PRO_5040955237" evidence="2">
    <location>
        <begin position="26"/>
        <end position="218"/>
    </location>
</feature>
<keyword evidence="2" id="KW-0732">Signal</keyword>
<dbReference type="AlphaFoldDB" id="A0A9W8HCX4"/>
<name>A0A9W8HCX4_9FUNG</name>
<accession>A0A9W8HCX4</accession>
<dbReference type="EMBL" id="JANBUM010000272">
    <property type="protein sequence ID" value="KAJ2779975.1"/>
    <property type="molecule type" value="Genomic_DNA"/>
</dbReference>
<evidence type="ECO:0000313" key="4">
    <source>
        <dbReference type="Proteomes" id="UP001140172"/>
    </source>
</evidence>
<gene>
    <name evidence="3" type="ORF">GGI15_003700</name>
</gene>
<evidence type="ECO:0000256" key="2">
    <source>
        <dbReference type="SAM" id="SignalP"/>
    </source>
</evidence>
<dbReference type="OrthoDB" id="5570087at2759"/>
<keyword evidence="4" id="KW-1185">Reference proteome</keyword>
<feature type="region of interest" description="Disordered" evidence="1">
    <location>
        <begin position="166"/>
        <end position="196"/>
    </location>
</feature>
<proteinExistence type="predicted"/>
<evidence type="ECO:0000313" key="3">
    <source>
        <dbReference type="EMBL" id="KAJ2779975.1"/>
    </source>
</evidence>